<evidence type="ECO:0000313" key="3">
    <source>
        <dbReference type="Proteomes" id="UP000324222"/>
    </source>
</evidence>
<evidence type="ECO:0000313" key="2">
    <source>
        <dbReference type="EMBL" id="MPC38344.1"/>
    </source>
</evidence>
<feature type="compositionally biased region" description="Basic and acidic residues" evidence="1">
    <location>
        <begin position="1"/>
        <end position="17"/>
    </location>
</feature>
<dbReference type="AlphaFoldDB" id="A0A5B7F166"/>
<dbReference type="Proteomes" id="UP000324222">
    <property type="component" value="Unassembled WGS sequence"/>
</dbReference>
<reference evidence="2 3" key="1">
    <citation type="submission" date="2019-05" db="EMBL/GenBank/DDBJ databases">
        <title>Another draft genome of Portunus trituberculatus and its Hox gene families provides insights of decapod evolution.</title>
        <authorList>
            <person name="Jeong J.-H."/>
            <person name="Song I."/>
            <person name="Kim S."/>
            <person name="Choi T."/>
            <person name="Kim D."/>
            <person name="Ryu S."/>
            <person name="Kim W."/>
        </authorList>
    </citation>
    <scope>NUCLEOTIDE SEQUENCE [LARGE SCALE GENOMIC DNA]</scope>
    <source>
        <tissue evidence="2">Muscle</tissue>
    </source>
</reference>
<protein>
    <submittedName>
        <fullName evidence="2">Uncharacterized protein</fullName>
    </submittedName>
</protein>
<proteinExistence type="predicted"/>
<name>A0A5B7F166_PORTR</name>
<feature type="region of interest" description="Disordered" evidence="1">
    <location>
        <begin position="1"/>
        <end position="23"/>
    </location>
</feature>
<sequence length="173" mass="19986">MWSRKEERREGGREKGKSNNRQAGRQADEYLKVHLFIIIHGKEQRCSYQEWRPLSHCETPLGVVPRLCVRLEGLGMRGRGGAWMEDSCWFTLVFLAACLPPLFDAHLFISRLCFKMHDESPDSHPDTPRHWNTPVNPGKVHNKPLIMKSLNEEIVCIEKRSTTSPLLHSTKQT</sequence>
<comment type="caution">
    <text evidence="2">The sequence shown here is derived from an EMBL/GenBank/DDBJ whole genome shotgun (WGS) entry which is preliminary data.</text>
</comment>
<dbReference type="EMBL" id="VSRR010004043">
    <property type="protein sequence ID" value="MPC38344.1"/>
    <property type="molecule type" value="Genomic_DNA"/>
</dbReference>
<accession>A0A5B7F166</accession>
<evidence type="ECO:0000256" key="1">
    <source>
        <dbReference type="SAM" id="MobiDB-lite"/>
    </source>
</evidence>
<keyword evidence="3" id="KW-1185">Reference proteome</keyword>
<organism evidence="2 3">
    <name type="scientific">Portunus trituberculatus</name>
    <name type="common">Swimming crab</name>
    <name type="synonym">Neptunus trituberculatus</name>
    <dbReference type="NCBI Taxonomy" id="210409"/>
    <lineage>
        <taxon>Eukaryota</taxon>
        <taxon>Metazoa</taxon>
        <taxon>Ecdysozoa</taxon>
        <taxon>Arthropoda</taxon>
        <taxon>Crustacea</taxon>
        <taxon>Multicrustacea</taxon>
        <taxon>Malacostraca</taxon>
        <taxon>Eumalacostraca</taxon>
        <taxon>Eucarida</taxon>
        <taxon>Decapoda</taxon>
        <taxon>Pleocyemata</taxon>
        <taxon>Brachyura</taxon>
        <taxon>Eubrachyura</taxon>
        <taxon>Portunoidea</taxon>
        <taxon>Portunidae</taxon>
        <taxon>Portuninae</taxon>
        <taxon>Portunus</taxon>
    </lineage>
</organism>
<gene>
    <name evidence="2" type="ORF">E2C01_031850</name>
</gene>